<gene>
    <name evidence="1" type="ORF">IE81DRAFT_323365</name>
</gene>
<name>A0A316W4R4_9BASI</name>
<protein>
    <submittedName>
        <fullName evidence="1">Uncharacterized protein</fullName>
    </submittedName>
</protein>
<proteinExistence type="predicted"/>
<sequence length="237" mass="26418">MFLLPLRAASVLLTPNTCSLRALMHTRAVSAVASRLTSKPTQSTFPSHLTSLGHSLALLTLWLLARLPSTHLIGSDRQHSKKFASCHRNAQPFFARESPLLSSTYLLLEDRSALAVSTVPVLHWESMLARCVKGWPRHTDCRREELPLARLRRWSGCWPRLEKGVARDRGRSYMGASKTQVRCLAWADQIVDASARTPSALSSREFSITLAPSLALTSHESVFPKRIHPKLGGATWY</sequence>
<evidence type="ECO:0000313" key="1">
    <source>
        <dbReference type="EMBL" id="PWN42605.1"/>
    </source>
</evidence>
<dbReference type="Proteomes" id="UP000245783">
    <property type="component" value="Unassembled WGS sequence"/>
</dbReference>
<dbReference type="GeneID" id="37035793"/>
<reference evidence="1 2" key="1">
    <citation type="journal article" date="2018" name="Mol. Biol. Evol.">
        <title>Broad Genomic Sampling Reveals a Smut Pathogenic Ancestry of the Fungal Clade Ustilaginomycotina.</title>
        <authorList>
            <person name="Kijpornyongpan T."/>
            <person name="Mondo S.J."/>
            <person name="Barry K."/>
            <person name="Sandor L."/>
            <person name="Lee J."/>
            <person name="Lipzen A."/>
            <person name="Pangilinan J."/>
            <person name="LaButti K."/>
            <person name="Hainaut M."/>
            <person name="Henrissat B."/>
            <person name="Grigoriev I.V."/>
            <person name="Spatafora J.W."/>
            <person name="Aime M.C."/>
        </authorList>
    </citation>
    <scope>NUCLEOTIDE SEQUENCE [LARGE SCALE GENOMIC DNA]</scope>
    <source>
        <strain evidence="1 2">MCA 4658</strain>
    </source>
</reference>
<dbReference type="EMBL" id="KZ819378">
    <property type="protein sequence ID" value="PWN42605.1"/>
    <property type="molecule type" value="Genomic_DNA"/>
</dbReference>
<dbReference type="RefSeq" id="XP_025369765.1">
    <property type="nucleotide sequence ID" value="XM_025513923.1"/>
</dbReference>
<accession>A0A316W4R4</accession>
<evidence type="ECO:0000313" key="2">
    <source>
        <dbReference type="Proteomes" id="UP000245783"/>
    </source>
</evidence>
<keyword evidence="2" id="KW-1185">Reference proteome</keyword>
<dbReference type="AlphaFoldDB" id="A0A316W4R4"/>
<organism evidence="1 2">
    <name type="scientific">Ceraceosorus guamensis</name>
    <dbReference type="NCBI Taxonomy" id="1522189"/>
    <lineage>
        <taxon>Eukaryota</taxon>
        <taxon>Fungi</taxon>
        <taxon>Dikarya</taxon>
        <taxon>Basidiomycota</taxon>
        <taxon>Ustilaginomycotina</taxon>
        <taxon>Exobasidiomycetes</taxon>
        <taxon>Ceraceosorales</taxon>
        <taxon>Ceraceosoraceae</taxon>
        <taxon>Ceraceosorus</taxon>
    </lineage>
</organism>
<dbReference type="InParanoid" id="A0A316W4R4"/>